<proteinExistence type="predicted"/>
<organism evidence="4 5">
    <name type="scientific">Romboutsia faecis</name>
    <dbReference type="NCBI Taxonomy" id="2764597"/>
    <lineage>
        <taxon>Bacteria</taxon>
        <taxon>Bacillati</taxon>
        <taxon>Bacillota</taxon>
        <taxon>Clostridia</taxon>
        <taxon>Peptostreptococcales</taxon>
        <taxon>Peptostreptococcaceae</taxon>
        <taxon>Romboutsia</taxon>
    </lineage>
</organism>
<dbReference type="Proteomes" id="UP000609849">
    <property type="component" value="Unassembled WGS sequence"/>
</dbReference>
<dbReference type="PANTHER" id="PTHR37813">
    <property type="entry name" value="FELS-2 PROPHAGE PROTEIN"/>
    <property type="match status" value="1"/>
</dbReference>
<comment type="caution">
    <text evidence="4">The sequence shown here is derived from an EMBL/GenBank/DDBJ whole genome shotgun (WGS) entry which is preliminary data.</text>
</comment>
<evidence type="ECO:0000313" key="4">
    <source>
        <dbReference type="EMBL" id="MBC5996454.1"/>
    </source>
</evidence>
<dbReference type="InterPro" id="IPR010090">
    <property type="entry name" value="Phage_tape_meas"/>
</dbReference>
<reference evidence="4 5" key="1">
    <citation type="submission" date="2020-08" db="EMBL/GenBank/DDBJ databases">
        <authorList>
            <person name="Liu C."/>
            <person name="Sun Q."/>
        </authorList>
    </citation>
    <scope>NUCLEOTIDE SEQUENCE [LARGE SCALE GENOMIC DNA]</scope>
    <source>
        <strain evidence="4 5">NSJ-18</strain>
    </source>
</reference>
<evidence type="ECO:0000256" key="2">
    <source>
        <dbReference type="SAM" id="Coils"/>
    </source>
</evidence>
<dbReference type="EMBL" id="JACRWE010000003">
    <property type="protein sequence ID" value="MBC5996454.1"/>
    <property type="molecule type" value="Genomic_DNA"/>
</dbReference>
<dbReference type="Gene3D" id="1.20.5.300">
    <property type="match status" value="1"/>
</dbReference>
<dbReference type="RefSeq" id="WP_153973162.1">
    <property type="nucleotide sequence ID" value="NZ_JACRWE010000003.1"/>
</dbReference>
<keyword evidence="2" id="KW-0175">Coiled coil</keyword>
<dbReference type="PANTHER" id="PTHR37813:SF1">
    <property type="entry name" value="FELS-2 PROPHAGE PROTEIN"/>
    <property type="match status" value="1"/>
</dbReference>
<keyword evidence="1" id="KW-1188">Viral release from host cell</keyword>
<feature type="domain" description="Phage tail tape measure protein" evidence="3">
    <location>
        <begin position="265"/>
        <end position="458"/>
    </location>
</feature>
<dbReference type="NCBIfam" id="TIGR01760">
    <property type="entry name" value="tape_meas_TP901"/>
    <property type="match status" value="1"/>
</dbReference>
<evidence type="ECO:0000313" key="5">
    <source>
        <dbReference type="Proteomes" id="UP000609849"/>
    </source>
</evidence>
<evidence type="ECO:0000259" key="3">
    <source>
        <dbReference type="Pfam" id="PF10145"/>
    </source>
</evidence>
<keyword evidence="5" id="KW-1185">Reference proteome</keyword>
<sequence length="1001" mass="111335">MSRSEEIAKLTSSLSLDSQSFLKELSNVKKQSRNLSKDFDVATKSIENAEDKMEAMTHALRKGERAIESNSKKLEMQNKQYDDLFKKVEKQVKAYNELKQQLNEAEDALSKMNKSDNVEAYTKQEKAVNDLRKALENKAELIQKNSHKLQQYSTDIDKTVNDMKKLERSMDDIKTSMNNMDSENPLEDLGESSNKAESSIASVVNSITDLAGVSKTAAAAITTIFTSGIVSGAISYDKAITSLRINLRLTEKDAKSLYDQIKLIADDGYSLEGVTQATTLLQKRFKLSNQETKDLAQSMELLNTMGYDYNNQVRFMTSAVNDLGMTHSEALDMIIAGEQKGLNISNDWLDTLVEYTPILSTLGLTGQDALALISEGVNATGLSSDQASDMIKEFFLSLTDGSDTSKDAFKDLGINIDNLKKQIDDGSITSIDALKKVSKAIMKVGDDTERARLLQEIFKGTVEYGSEGVIEAWSNLGNEVINTLGAMDEAKQAYEESYEAMQQDLSNEWKELSQTLGSMVIPGLSNVMDYTNKVMDTLKLLPMAFQFLGNDIGNVFDGMSGKVKEFVLAAGEDLAGMFEFLNLNDAAKDVREWLKPVEEEHKALSERIRQRNEENARLDKEFSRIFHATWDDITGTYENIPEEVKTKFTVETEEDKQKVLDLYNVYEQLPEEVQTLISADNYAALEGAKTFEDVLKNIPTEKLVSILSNIDSSGTMTPETLQQILNALPEEERVKIQANIANQEAIKKTTEDIKNMPKETTTNVNVNTGDSATKTQKVKQDIEQLDGKTSTTKFDANTKAAQNNINALNKNTSDFDAKHTGRTKLINFSANTGPASRSVTALKTNVSDFVSRFAKTFTTTFKVVTKYETQGSPTQQSSGAKPGTQSVNLHPETRLISSRVLDLNYLNTNVNTDKLKVSTFDMPKIKLSDVNYTSPTFTTSQTKTIVEDNSSVNFHAPLIVVEGNADKNTVNSIEKVSDSLINEIIKKIDNKNEKQRRLQGR</sequence>
<name>A0ABR7JND4_9FIRM</name>
<accession>A0ABR7JND4</accession>
<dbReference type="Pfam" id="PF10145">
    <property type="entry name" value="PhageMin_Tail"/>
    <property type="match status" value="1"/>
</dbReference>
<evidence type="ECO:0000256" key="1">
    <source>
        <dbReference type="ARBA" id="ARBA00022612"/>
    </source>
</evidence>
<dbReference type="SUPFAM" id="SSF90257">
    <property type="entry name" value="Myosin rod fragments"/>
    <property type="match status" value="1"/>
</dbReference>
<gene>
    <name evidence="4" type="ORF">H8923_06735</name>
</gene>
<protein>
    <submittedName>
        <fullName evidence="4">Phage tail tape measure protein</fullName>
    </submittedName>
</protein>
<feature type="coiled-coil region" evidence="2">
    <location>
        <begin position="46"/>
        <end position="183"/>
    </location>
</feature>